<proteinExistence type="predicted"/>
<protein>
    <recommendedName>
        <fullName evidence="3">Lipoprotein</fullName>
    </recommendedName>
</protein>
<evidence type="ECO:0000313" key="1">
    <source>
        <dbReference type="EMBL" id="KUK87860.1"/>
    </source>
</evidence>
<reference evidence="2" key="1">
    <citation type="journal article" date="2015" name="MBio">
        <title>Genome-Resolved Metagenomic Analysis Reveals Roles for Candidate Phyla and Other Microbial Community Members in Biogeochemical Transformations in Oil Reservoirs.</title>
        <authorList>
            <person name="Hu P."/>
            <person name="Tom L."/>
            <person name="Singh A."/>
            <person name="Thomas B.C."/>
            <person name="Baker B.J."/>
            <person name="Piceno Y.M."/>
            <person name="Andersen G.L."/>
            <person name="Banfield J.F."/>
        </authorList>
    </citation>
    <scope>NUCLEOTIDE SEQUENCE [LARGE SCALE GENOMIC DNA]</scope>
</reference>
<name>A0A101I397_UNCT6</name>
<gene>
    <name evidence="1" type="ORF">XE03_0379</name>
</gene>
<evidence type="ECO:0000313" key="2">
    <source>
        <dbReference type="Proteomes" id="UP000053467"/>
    </source>
</evidence>
<dbReference type="PROSITE" id="PS51257">
    <property type="entry name" value="PROKAR_LIPOPROTEIN"/>
    <property type="match status" value="1"/>
</dbReference>
<evidence type="ECO:0008006" key="3">
    <source>
        <dbReference type="Google" id="ProtNLM"/>
    </source>
</evidence>
<organism evidence="1 2">
    <name type="scientific">candidate division TA06 bacterium 34_109</name>
    <dbReference type="NCBI Taxonomy" id="1635277"/>
    <lineage>
        <taxon>Bacteria</taxon>
        <taxon>Bacteria division TA06</taxon>
    </lineage>
</organism>
<dbReference type="AlphaFoldDB" id="A0A101I397"/>
<comment type="caution">
    <text evidence="1">The sequence shown here is derived from an EMBL/GenBank/DDBJ whole genome shotgun (WGS) entry which is preliminary data.</text>
</comment>
<accession>A0A101I397</accession>
<sequence>MKNFLLLSIFFLFTISCSIGPIPVYYTQPIVTILDDTLEVVFSVPDKDASGWNHYNPSNIGSDTVYLSPEVYEKTGIKSFIEKIEYRFLVDGNTIQKETYEFDIPIETFEKDTISLPELMIVIDEQLAYTIDTEDGFADNVGNGIIELLVYYTDLKGEGFSSVPIRRRFKLVKPLTY</sequence>
<dbReference type="Proteomes" id="UP000053467">
    <property type="component" value="Unassembled WGS sequence"/>
</dbReference>
<dbReference type="EMBL" id="LGGX01000002">
    <property type="protein sequence ID" value="KUK87860.1"/>
    <property type="molecule type" value="Genomic_DNA"/>
</dbReference>